<evidence type="ECO:0000313" key="12">
    <source>
        <dbReference type="Proteomes" id="UP001627154"/>
    </source>
</evidence>
<sequence length="816" mass="94364">MSLCSLNRAASPTSAIIMQDDKWIDLEKSACSNHYQFKVESAYGGSHCPSTMSFSQCAFDNDDETLIAIDNNGIAYCIDLSDFPSYRKLGCVGMSTFVTFNPYDKNELLIGLSSTNIKVMRLNAINDFCSLTGHTAPATSVSFYKDYCMTSSSKEVIVWMVKSYCKIHQLRLNTKNIVVKKAMFSSLGLVAVLYATNIIQCWPFQQFEKDYKIDMEKQGLRSVVKDFEFTRDGRAMIVCGLQNKILVFNATRWDVLKSLEFHDNFSGGKQVSIVPMPLDGGANSIVAILTSDCALKLISLASSSVIYNCCNVLTGIKKIAVSQKGCYLASINKNGSLDLTFLEKILNIKSDSGVFNGVEKPKNQRKIQPNKNEEHLKCVRNAVKEELKLQRLIPILKEFGEYPEKHRRLIWSTIMELPSNRKAFVDLSNKVPHQAMFDLLKKDSLIEKCKSSVLGTTLSCLLHWCPILSECDFLPKTIIPFVNIFQKSPILALETCLFVLMNYCQKWFEYHPLPPLNILGMVENVLLEADPILFDYFCEQGITSTTYAWPLLHSTMSEVLSVNDWLILWDHLFSLRKPWFLMMCTIAYSILYRKTIITKLHTIDDFTQFYKTVGHVSIKNILKIAHKLDRETPHRIHPHRYLKNDINTLPKKGPYQPFLQYEFPKYLTDELRGITLKKLKEKERRLRGFQLHAMELLEEKRLRVESENFVRNIHEMRLNELRKCYENQVKEDEKLLEYTKKKTEDLDPCKYLSNIDTNWNDICSSGRSRSDLTDHERRRRRKHRSSRSLQEQVDRLEYEVHHLLAKLQSRPRSRYK</sequence>
<proteinExistence type="predicted"/>
<keyword evidence="8" id="KW-0966">Cell projection</keyword>
<evidence type="ECO:0000313" key="11">
    <source>
        <dbReference type="EMBL" id="KAL3394183.1"/>
    </source>
</evidence>
<dbReference type="SUPFAM" id="SSF47923">
    <property type="entry name" value="Ypt/Rab-GAP domain of gyp1p"/>
    <property type="match status" value="1"/>
</dbReference>
<dbReference type="InterPro" id="IPR036322">
    <property type="entry name" value="WD40_repeat_dom_sf"/>
</dbReference>
<evidence type="ECO:0000256" key="8">
    <source>
        <dbReference type="ARBA" id="ARBA00023273"/>
    </source>
</evidence>
<dbReference type="EMBL" id="JBJJXI010000092">
    <property type="protein sequence ID" value="KAL3394183.1"/>
    <property type="molecule type" value="Genomic_DNA"/>
</dbReference>
<dbReference type="Gene3D" id="1.10.472.80">
    <property type="entry name" value="Ypt/Rab-GAP domain of gyp1p, domain 3"/>
    <property type="match status" value="1"/>
</dbReference>
<evidence type="ECO:0000256" key="9">
    <source>
        <dbReference type="SAM" id="MobiDB-lite"/>
    </source>
</evidence>
<accession>A0ABD2WMC0</accession>
<evidence type="ECO:0000256" key="2">
    <source>
        <dbReference type="ARBA" id="ARBA00004300"/>
    </source>
</evidence>
<feature type="region of interest" description="Disordered" evidence="9">
    <location>
        <begin position="767"/>
        <end position="790"/>
    </location>
</feature>
<dbReference type="InterPro" id="IPR051570">
    <property type="entry name" value="TBC1_cilium_biogenesis"/>
</dbReference>
<keyword evidence="7" id="KW-0206">Cytoskeleton</keyword>
<keyword evidence="5" id="KW-0677">Repeat</keyword>
<evidence type="ECO:0000256" key="5">
    <source>
        <dbReference type="ARBA" id="ARBA00022737"/>
    </source>
</evidence>
<dbReference type="SUPFAM" id="SSF50978">
    <property type="entry name" value="WD40 repeat-like"/>
    <property type="match status" value="1"/>
</dbReference>
<evidence type="ECO:0000256" key="7">
    <source>
        <dbReference type="ARBA" id="ARBA00023212"/>
    </source>
</evidence>
<keyword evidence="12" id="KW-1185">Reference proteome</keyword>
<evidence type="ECO:0000256" key="1">
    <source>
        <dbReference type="ARBA" id="ARBA00004138"/>
    </source>
</evidence>
<feature type="compositionally biased region" description="Basic residues" evidence="9">
    <location>
        <begin position="777"/>
        <end position="786"/>
    </location>
</feature>
<dbReference type="PANTHER" id="PTHR19853">
    <property type="entry name" value="WD REPEAT CONTAINING PROTEIN 3 WDR3"/>
    <property type="match status" value="1"/>
</dbReference>
<evidence type="ECO:0000259" key="10">
    <source>
        <dbReference type="PROSITE" id="PS50086"/>
    </source>
</evidence>
<reference evidence="11 12" key="1">
    <citation type="journal article" date="2024" name="bioRxiv">
        <title>A reference genome for Trichogramma kaykai: A tiny desert-dwelling parasitoid wasp with competing sex-ratio distorters.</title>
        <authorList>
            <person name="Culotta J."/>
            <person name="Lindsey A.R."/>
        </authorList>
    </citation>
    <scope>NUCLEOTIDE SEQUENCE [LARGE SCALE GENOMIC DNA]</scope>
    <source>
        <strain evidence="11 12">KSX58</strain>
    </source>
</reference>
<comment type="subcellular location">
    <subcellularLocation>
        <location evidence="1">Cell projection</location>
        <location evidence="1">Cilium</location>
    </subcellularLocation>
    <subcellularLocation>
        <location evidence="2">Cytoplasm</location>
        <location evidence="2">Cytoskeleton</location>
        <location evidence="2">Microtubule organizing center</location>
        <location evidence="2">Centrosome</location>
    </subcellularLocation>
</comment>
<dbReference type="PROSITE" id="PS50086">
    <property type="entry name" value="TBC_RABGAP"/>
    <property type="match status" value="1"/>
</dbReference>
<dbReference type="Gene3D" id="2.130.10.10">
    <property type="entry name" value="YVTN repeat-like/Quinoprotein amine dehydrogenase"/>
    <property type="match status" value="2"/>
</dbReference>
<dbReference type="AlphaFoldDB" id="A0ABD2WMC0"/>
<evidence type="ECO:0000256" key="6">
    <source>
        <dbReference type="ARBA" id="ARBA00023054"/>
    </source>
</evidence>
<dbReference type="Proteomes" id="UP001627154">
    <property type="component" value="Unassembled WGS sequence"/>
</dbReference>
<keyword evidence="6" id="KW-0175">Coiled coil</keyword>
<dbReference type="GO" id="GO:0005813">
    <property type="term" value="C:centrosome"/>
    <property type="evidence" value="ECO:0007669"/>
    <property type="project" value="UniProtKB-SubCell"/>
</dbReference>
<protein>
    <recommendedName>
        <fullName evidence="10">Rab-GAP TBC domain-containing protein</fullName>
    </recommendedName>
</protein>
<gene>
    <name evidence="11" type="ORF">TKK_011229</name>
</gene>
<comment type="caution">
    <text evidence="11">The sequence shown here is derived from an EMBL/GenBank/DDBJ whole genome shotgun (WGS) entry which is preliminary data.</text>
</comment>
<feature type="domain" description="Rab-GAP TBC" evidence="10">
    <location>
        <begin position="401"/>
        <end position="576"/>
    </location>
</feature>
<keyword evidence="3" id="KW-0963">Cytoplasm</keyword>
<evidence type="ECO:0000256" key="4">
    <source>
        <dbReference type="ARBA" id="ARBA00022574"/>
    </source>
</evidence>
<dbReference type="InterPro" id="IPR015943">
    <property type="entry name" value="WD40/YVTN_repeat-like_dom_sf"/>
</dbReference>
<organism evidence="11 12">
    <name type="scientific">Trichogramma kaykai</name>
    <dbReference type="NCBI Taxonomy" id="54128"/>
    <lineage>
        <taxon>Eukaryota</taxon>
        <taxon>Metazoa</taxon>
        <taxon>Ecdysozoa</taxon>
        <taxon>Arthropoda</taxon>
        <taxon>Hexapoda</taxon>
        <taxon>Insecta</taxon>
        <taxon>Pterygota</taxon>
        <taxon>Neoptera</taxon>
        <taxon>Endopterygota</taxon>
        <taxon>Hymenoptera</taxon>
        <taxon>Apocrita</taxon>
        <taxon>Proctotrupomorpha</taxon>
        <taxon>Chalcidoidea</taxon>
        <taxon>Trichogrammatidae</taxon>
        <taxon>Trichogramma</taxon>
    </lineage>
</organism>
<dbReference type="InterPro" id="IPR035969">
    <property type="entry name" value="Rab-GAP_TBC_sf"/>
</dbReference>
<dbReference type="GO" id="GO:0005929">
    <property type="term" value="C:cilium"/>
    <property type="evidence" value="ECO:0007669"/>
    <property type="project" value="UniProtKB-SubCell"/>
</dbReference>
<evidence type="ECO:0000256" key="3">
    <source>
        <dbReference type="ARBA" id="ARBA00022490"/>
    </source>
</evidence>
<dbReference type="InterPro" id="IPR000195">
    <property type="entry name" value="Rab-GAP-TBC_dom"/>
</dbReference>
<keyword evidence="4" id="KW-0853">WD repeat</keyword>
<dbReference type="PANTHER" id="PTHR19853:SF1">
    <property type="entry name" value="TBC1 DOMAIN FAMILY MEMBER 31"/>
    <property type="match status" value="1"/>
</dbReference>
<name>A0ABD2WMC0_9HYME</name>